<dbReference type="CDD" id="cd01127">
    <property type="entry name" value="TrwB_TraG_TraD_VirD4"/>
    <property type="match status" value="1"/>
</dbReference>
<dbReference type="AlphaFoldDB" id="A0A433EQZ0"/>
<sequence length="100" mass="11620">MFILGTAGMGKSFTMKKMINYHIMMGRKVIVIDPEREYPELCKYYDGNWIDAGDASIGKINPLQILDNNFIDELENNNSSPLSNHLRFLEQWFKNALSRF</sequence>
<evidence type="ECO:0000313" key="2">
    <source>
        <dbReference type="EMBL" id="RUP76985.1"/>
    </source>
</evidence>
<dbReference type="Proteomes" id="UP000274545">
    <property type="component" value="Unassembled WGS sequence"/>
</dbReference>
<dbReference type="SUPFAM" id="SSF52540">
    <property type="entry name" value="P-loop containing nucleoside triphosphate hydrolases"/>
    <property type="match status" value="1"/>
</dbReference>
<dbReference type="EMBL" id="RAHC01000004">
    <property type="protein sequence ID" value="RUP76985.1"/>
    <property type="molecule type" value="Genomic_DNA"/>
</dbReference>
<feature type="domain" description="Helicase HerA central" evidence="1">
    <location>
        <begin position="3"/>
        <end position="96"/>
    </location>
</feature>
<dbReference type="InterPro" id="IPR027417">
    <property type="entry name" value="P-loop_NTPase"/>
</dbReference>
<evidence type="ECO:0000313" key="3">
    <source>
        <dbReference type="Proteomes" id="UP000274545"/>
    </source>
</evidence>
<proteinExistence type="predicted"/>
<dbReference type="InterPro" id="IPR002789">
    <property type="entry name" value="HerA_central"/>
</dbReference>
<reference evidence="2 3" key="1">
    <citation type="journal article" date="2019" name="Genome Biol. Evol.">
        <title>Toxin and genome evolution in a Drosophila defensive symbiosis.</title>
        <authorList>
            <person name="Ballinger M.J."/>
            <person name="Gawryluk R.M."/>
            <person name="Perlman S.J."/>
        </authorList>
    </citation>
    <scope>NUCLEOTIDE SEQUENCE [LARGE SCALE GENOMIC DNA]</scope>
    <source>
        <strain evidence="3">sNeo</strain>
    </source>
</reference>
<dbReference type="Pfam" id="PF01935">
    <property type="entry name" value="DUF87"/>
    <property type="match status" value="1"/>
</dbReference>
<accession>A0A433EQZ0</accession>
<dbReference type="Gene3D" id="3.40.50.300">
    <property type="entry name" value="P-loop containing nucleotide triphosphate hydrolases"/>
    <property type="match status" value="1"/>
</dbReference>
<evidence type="ECO:0000259" key="1">
    <source>
        <dbReference type="Pfam" id="PF01935"/>
    </source>
</evidence>
<name>A0A433EQZ0_9MOLU</name>
<organism evidence="2 3">
    <name type="scientific">Spiroplasma poulsonii</name>
    <dbReference type="NCBI Taxonomy" id="2138"/>
    <lineage>
        <taxon>Bacteria</taxon>
        <taxon>Bacillati</taxon>
        <taxon>Mycoplasmatota</taxon>
        <taxon>Mollicutes</taxon>
        <taxon>Entomoplasmatales</taxon>
        <taxon>Spiroplasmataceae</taxon>
        <taxon>Spiroplasma</taxon>
    </lineage>
</organism>
<gene>
    <name evidence="2" type="ORF">D6D54_04530</name>
</gene>
<comment type="caution">
    <text evidence="2">The sequence shown here is derived from an EMBL/GenBank/DDBJ whole genome shotgun (WGS) entry which is preliminary data.</text>
</comment>
<protein>
    <submittedName>
        <fullName evidence="2">DUF87 domain-containing protein</fullName>
    </submittedName>
</protein>